<dbReference type="Proteomes" id="UP000230709">
    <property type="component" value="Chromosome"/>
</dbReference>
<name>A0A2D2D023_METT3</name>
<dbReference type="Pfam" id="PF19991">
    <property type="entry name" value="HMA_2"/>
    <property type="match status" value="1"/>
</dbReference>
<reference evidence="2" key="1">
    <citation type="submission" date="2017-10" db="EMBL/GenBank/DDBJ databases">
        <title>Completed PacBio SMRT sequence of Methylosinus trichosporium OB3b reveals presence of a third large plasmid.</title>
        <authorList>
            <person name="Charles T.C."/>
            <person name="Lynch M.D.J."/>
            <person name="Heil J.R."/>
            <person name="Cheng J."/>
        </authorList>
    </citation>
    <scope>NUCLEOTIDE SEQUENCE [LARGE SCALE GENOMIC DNA]</scope>
    <source>
        <strain evidence="2">OB3b</strain>
    </source>
</reference>
<keyword evidence="2" id="KW-1185">Reference proteome</keyword>
<organism evidence="1 2">
    <name type="scientific">Methylosinus trichosporium (strain ATCC 35070 / NCIMB 11131 / UNIQEM 75 / OB3b)</name>
    <dbReference type="NCBI Taxonomy" id="595536"/>
    <lineage>
        <taxon>Bacteria</taxon>
        <taxon>Pseudomonadati</taxon>
        <taxon>Pseudomonadota</taxon>
        <taxon>Alphaproteobacteria</taxon>
        <taxon>Hyphomicrobiales</taxon>
        <taxon>Methylocystaceae</taxon>
        <taxon>Methylosinus</taxon>
    </lineage>
</organism>
<dbReference type="SUPFAM" id="SSF55008">
    <property type="entry name" value="HMA, heavy metal-associated domain"/>
    <property type="match status" value="1"/>
</dbReference>
<accession>A0A2D2D023</accession>
<dbReference type="KEGG" id="mtw:CQW49_10985"/>
<dbReference type="GO" id="GO:0046872">
    <property type="term" value="F:metal ion binding"/>
    <property type="evidence" value="ECO:0007669"/>
    <property type="project" value="InterPro"/>
</dbReference>
<evidence type="ECO:0000313" key="2">
    <source>
        <dbReference type="Proteomes" id="UP000230709"/>
    </source>
</evidence>
<dbReference type="EMBL" id="CP023737">
    <property type="protein sequence ID" value="ATQ68347.1"/>
    <property type="molecule type" value="Genomic_DNA"/>
</dbReference>
<dbReference type="AlphaFoldDB" id="A0A2D2D023"/>
<sequence>MVLQLHHVPGRLRVRLARLKGHARAIVPLHSELLAIAGVNSASINIHSGSVTIFYDRAAFATEALWSVLRRLGYIDAEPQSAAAPPRAAGAPGSAATEAIAEAVAGEVMKHVLGRSAGALIRMIA</sequence>
<evidence type="ECO:0000313" key="1">
    <source>
        <dbReference type="EMBL" id="ATQ68347.1"/>
    </source>
</evidence>
<dbReference type="STRING" id="595536.GCA_000178815_02966"/>
<protein>
    <submittedName>
        <fullName evidence="1">Uncharacterized protein</fullName>
    </submittedName>
</protein>
<gene>
    <name evidence="1" type="ORF">CQW49_10985</name>
</gene>
<proteinExistence type="predicted"/>
<dbReference type="InterPro" id="IPR036163">
    <property type="entry name" value="HMA_dom_sf"/>
</dbReference>
<dbReference type="RefSeq" id="WP_003609854.1">
    <property type="nucleotide sequence ID" value="NZ_ADVE02000001.1"/>
</dbReference>